<organism evidence="1 2">
    <name type="scientific">Haloferax volcanii (strain ATCC 29605 / DSM 3757 / JCM 8879 / NBRC 14742 / NCIMB 2012 / VKM B-1768 / DS2)</name>
    <name type="common">Halobacterium volcanii</name>
    <dbReference type="NCBI Taxonomy" id="309800"/>
    <lineage>
        <taxon>Archaea</taxon>
        <taxon>Methanobacteriati</taxon>
        <taxon>Methanobacteriota</taxon>
        <taxon>Stenosarchaea group</taxon>
        <taxon>Halobacteria</taxon>
        <taxon>Halobacteriales</taxon>
        <taxon>Haloferacaceae</taxon>
        <taxon>Haloferax</taxon>
    </lineage>
</organism>
<reference evidence="1 2" key="2">
    <citation type="journal article" date="2014" name="PLoS Genet.">
        <title>Phylogenetically driven sequencing of extremely halophilic archaea reveals strategies for static and dynamic osmo-response.</title>
        <authorList>
            <person name="Becker E.A."/>
            <person name="Seitzer P.M."/>
            <person name="Tritt A."/>
            <person name="Larsen D."/>
            <person name="Krusor M."/>
            <person name="Yao A.I."/>
            <person name="Wu D."/>
            <person name="Madern D."/>
            <person name="Eisen J.A."/>
            <person name="Darling A.E."/>
            <person name="Facciotti M.T."/>
        </authorList>
    </citation>
    <scope>NUCLEOTIDE SEQUENCE [LARGE SCALE GENOMIC DNA]</scope>
    <source>
        <strain evidence="2">ATCC 29605 / DSM 3757 / JCM 8879 / NBRC 14742 / NCIMB 2012 / VKM B-1768 / DS2</strain>
    </source>
</reference>
<evidence type="ECO:0000313" key="1">
    <source>
        <dbReference type="EMBL" id="ELY25065.1"/>
    </source>
</evidence>
<sequence length="51" mass="5681">MEIPDFPGPRSAEEGETYRFEFGDESEHLTVIEMTVGDDGDVTLTTTEVDD</sequence>
<comment type="caution">
    <text evidence="1">The sequence shown here is derived from an EMBL/GenBank/DDBJ whole genome shotgun (WGS) entry which is preliminary data.</text>
</comment>
<dbReference type="GeneID" id="55575150"/>
<dbReference type="EMBL" id="AOHU01000102">
    <property type="protein sequence ID" value="ELY25065.1"/>
    <property type="molecule type" value="Genomic_DNA"/>
</dbReference>
<name>A0A384LPY5_HALVD</name>
<dbReference type="RefSeq" id="WP_004044555.1">
    <property type="nucleotide sequence ID" value="NC_013967.1"/>
</dbReference>
<proteinExistence type="predicted"/>
<evidence type="ECO:0000313" key="2">
    <source>
        <dbReference type="Proteomes" id="UP000011532"/>
    </source>
</evidence>
<reference evidence="2" key="1">
    <citation type="submission" date="2012-11" db="EMBL/GenBank/DDBJ databases">
        <authorList>
            <person name="Becker E.A."/>
            <person name="Seitzer P."/>
            <person name="Tritt A."/>
            <person name="Larsen D."/>
            <person name="Yao A."/>
            <person name="Wu D."/>
            <person name="Darling A."/>
            <person name="Eisen J.A."/>
            <person name="Facciotti M.T."/>
        </authorList>
    </citation>
    <scope>NUCLEOTIDE SEQUENCE [LARGE SCALE GENOMIC DNA]</scope>
    <source>
        <strain evidence="2">ATCC 29605 / DSM 3757 / JCM 8879 / NBRC 14742 / NCIMB 2012 / VKM B-1768 / DS2</strain>
    </source>
</reference>
<accession>A0A384LPY5</accession>
<dbReference type="Proteomes" id="UP000011532">
    <property type="component" value="Unassembled WGS sequence"/>
</dbReference>
<gene>
    <name evidence="1" type="ORF">C498_16858</name>
</gene>
<dbReference type="AlphaFoldDB" id="A0A384LPY5"/>
<protein>
    <recommendedName>
        <fullName evidence="3">Halobacterial output domain-containing protein</fullName>
    </recommendedName>
</protein>
<evidence type="ECO:0008006" key="3">
    <source>
        <dbReference type="Google" id="ProtNLM"/>
    </source>
</evidence>